<feature type="signal peptide" evidence="2">
    <location>
        <begin position="1"/>
        <end position="18"/>
    </location>
</feature>
<evidence type="ECO:0000256" key="2">
    <source>
        <dbReference type="SAM" id="SignalP"/>
    </source>
</evidence>
<organism evidence="3 4">
    <name type="scientific">Triparma laevis f. longispina</name>
    <dbReference type="NCBI Taxonomy" id="1714387"/>
    <lineage>
        <taxon>Eukaryota</taxon>
        <taxon>Sar</taxon>
        <taxon>Stramenopiles</taxon>
        <taxon>Ochrophyta</taxon>
        <taxon>Bolidophyceae</taxon>
        <taxon>Parmales</taxon>
        <taxon>Triparmaceae</taxon>
        <taxon>Triparma</taxon>
    </lineage>
</organism>
<protein>
    <submittedName>
        <fullName evidence="3">Uncharacterized protein</fullName>
    </submittedName>
</protein>
<sequence>MKLYALLFLWGLVSLVQSAPEDYEEPSLDEEEEIIVRSDGTSLADLPKLKPRPPFTLHDYSPKHAWITPLDENETFLSLLETAYQRAAVEFPDGEGRMKAEGLTTMWEYVLNPDFGSVTDSEISLIDSAVSSFKSTESLYDDSKPLNYGYLNKGAPYRALISLYHELREGRRESQGRRRMSSEDPSRDGLWEHEVGVDVPTQLPVGVRKRRTLIVEE</sequence>
<dbReference type="EMBL" id="BRXW01000123">
    <property type="protein sequence ID" value="GMI08374.1"/>
    <property type="molecule type" value="Genomic_DNA"/>
</dbReference>
<gene>
    <name evidence="3" type="ORF">TrLO_g4629</name>
</gene>
<evidence type="ECO:0000313" key="3">
    <source>
        <dbReference type="EMBL" id="GMI08374.1"/>
    </source>
</evidence>
<evidence type="ECO:0000256" key="1">
    <source>
        <dbReference type="SAM" id="MobiDB-lite"/>
    </source>
</evidence>
<dbReference type="Proteomes" id="UP001165122">
    <property type="component" value="Unassembled WGS sequence"/>
</dbReference>
<dbReference type="OrthoDB" id="191721at2759"/>
<dbReference type="AlphaFoldDB" id="A0A9W7FB02"/>
<feature type="region of interest" description="Disordered" evidence="1">
    <location>
        <begin position="172"/>
        <end position="192"/>
    </location>
</feature>
<name>A0A9W7FB02_9STRA</name>
<proteinExistence type="predicted"/>
<keyword evidence="4" id="KW-1185">Reference proteome</keyword>
<comment type="caution">
    <text evidence="3">The sequence shown here is derived from an EMBL/GenBank/DDBJ whole genome shotgun (WGS) entry which is preliminary data.</text>
</comment>
<evidence type="ECO:0000313" key="4">
    <source>
        <dbReference type="Proteomes" id="UP001165122"/>
    </source>
</evidence>
<feature type="chain" id="PRO_5040907925" evidence="2">
    <location>
        <begin position="19"/>
        <end position="217"/>
    </location>
</feature>
<keyword evidence="2" id="KW-0732">Signal</keyword>
<reference evidence="4" key="1">
    <citation type="journal article" date="2023" name="Commun. Biol.">
        <title>Genome analysis of Parmales, the sister group of diatoms, reveals the evolutionary specialization of diatoms from phago-mixotrophs to photoautotrophs.</title>
        <authorList>
            <person name="Ban H."/>
            <person name="Sato S."/>
            <person name="Yoshikawa S."/>
            <person name="Yamada K."/>
            <person name="Nakamura Y."/>
            <person name="Ichinomiya M."/>
            <person name="Sato N."/>
            <person name="Blanc-Mathieu R."/>
            <person name="Endo H."/>
            <person name="Kuwata A."/>
            <person name="Ogata H."/>
        </authorList>
    </citation>
    <scope>NUCLEOTIDE SEQUENCE [LARGE SCALE GENOMIC DNA]</scope>
    <source>
        <strain evidence="4">NIES 3700</strain>
    </source>
</reference>
<accession>A0A9W7FB02</accession>